<dbReference type="Proteomes" id="UP000003465">
    <property type="component" value="Unassembled WGS sequence"/>
</dbReference>
<feature type="non-terminal residue" evidence="1">
    <location>
        <position position="1"/>
    </location>
</feature>
<comment type="caution">
    <text evidence="1">The sequence shown here is derived from an EMBL/GenBank/DDBJ whole genome shotgun (WGS) entry which is preliminary data.</text>
</comment>
<evidence type="ECO:0000313" key="1">
    <source>
        <dbReference type="EMBL" id="EGH24973.1"/>
    </source>
</evidence>
<evidence type="ECO:0000313" key="2">
    <source>
        <dbReference type="Proteomes" id="UP000003465"/>
    </source>
</evidence>
<proteinExistence type="predicted"/>
<sequence length="56" mass="6482">KIVANNAYWLVEELAMLQARCKMRYAVPYGARCRLILSDVPKLADLSKLKRRSSDR</sequence>
<organism evidence="1 2">
    <name type="scientific">Pseudomonas amygdali pv. mori str. 301020</name>
    <dbReference type="NCBI Taxonomy" id="629261"/>
    <lineage>
        <taxon>Bacteria</taxon>
        <taxon>Pseudomonadati</taxon>
        <taxon>Pseudomonadota</taxon>
        <taxon>Gammaproteobacteria</taxon>
        <taxon>Pseudomonadales</taxon>
        <taxon>Pseudomonadaceae</taxon>
        <taxon>Pseudomonas</taxon>
        <taxon>Pseudomonas amygdali</taxon>
    </lineage>
</organism>
<gene>
    <name evidence="1" type="ORF">PSYMO_27354</name>
</gene>
<dbReference type="AlphaFoldDB" id="A0A656GGS1"/>
<reference evidence="1 2" key="1">
    <citation type="journal article" date="2011" name="PLoS Pathog.">
        <title>Dynamic evolution of pathogenicity revealed by sequencing and comparative genomics of 19 Pseudomonas syringae isolates.</title>
        <authorList>
            <person name="Baltrus D.A."/>
            <person name="Nishimura M.T."/>
            <person name="Romanchuk A."/>
            <person name="Chang J.H."/>
            <person name="Mukhtar M.S."/>
            <person name="Cherkis K."/>
            <person name="Roach J."/>
            <person name="Grant S.R."/>
            <person name="Jones C.D."/>
            <person name="Dangl J.L."/>
        </authorList>
    </citation>
    <scope>NUCLEOTIDE SEQUENCE [LARGE SCALE GENOMIC DNA]</scope>
    <source>
        <strain evidence="1 2">301020</strain>
    </source>
</reference>
<accession>A0A656GGS1</accession>
<protein>
    <submittedName>
        <fullName evidence="1">Uncharacterized protein</fullName>
    </submittedName>
</protein>
<dbReference type="EMBL" id="AEAG01001075">
    <property type="protein sequence ID" value="EGH24973.1"/>
    <property type="molecule type" value="Genomic_DNA"/>
</dbReference>
<name>A0A656GGS1_PSEA0</name>